<evidence type="ECO:0008006" key="4">
    <source>
        <dbReference type="Google" id="ProtNLM"/>
    </source>
</evidence>
<protein>
    <recommendedName>
        <fullName evidence="4">F-box domain-containing protein</fullName>
    </recommendedName>
</protein>
<feature type="compositionally biased region" description="Polar residues" evidence="1">
    <location>
        <begin position="1"/>
        <end position="17"/>
    </location>
</feature>
<sequence length="460" mass="51283">MANTLDSCGTSIAQSDASGECGSDEREEYVKDGKEEYKSHDELNQYTCVHSLSPVRGIPPELWWNILEMTDDPRALLAAGCTCRTLRDIVREIIKKRTDMSGLDDLLSDPTGGYFFSRASIRSAELPPWISRYDTKSGRLREMTIVGGTLLLRSQARSALSKLNSVTTLRLTDTHFLSFSDFARTVCAVPNVDTFVLYHVTMNDSRSYSLEGIYFARDLRLKKLYIANCAFGESHPIWNLLTAPSLSDSFEHIVAQTTDSDLELALQQLYIPPAALGTARLGRLKRLQFGLWDLPCEAVCDIVLGLFSHNPANRVTAIEINYRCSHSPPCRSTWGTLFTTLVDGITVADFAALKTISVYLETKYPFNFDNIHIVVDSLPYSTDWTERFTMSSMTFTDEGSADILPFSWGILEQTEADVEPCPRGVALSIQFGIVGLDQYRAAIVYTRRSDAVAPYASSDI</sequence>
<dbReference type="AlphaFoldDB" id="M2QB28"/>
<proteinExistence type="predicted"/>
<dbReference type="HOGENOM" id="CLU_038064_0_0_1"/>
<reference evidence="2 3" key="1">
    <citation type="journal article" date="2012" name="Proc. Natl. Acad. Sci. U.S.A.">
        <title>Comparative genomics of Ceriporiopsis subvermispora and Phanerochaete chrysosporium provide insight into selective ligninolysis.</title>
        <authorList>
            <person name="Fernandez-Fueyo E."/>
            <person name="Ruiz-Duenas F.J."/>
            <person name="Ferreira P."/>
            <person name="Floudas D."/>
            <person name="Hibbett D.S."/>
            <person name="Canessa P."/>
            <person name="Larrondo L.F."/>
            <person name="James T.Y."/>
            <person name="Seelenfreund D."/>
            <person name="Lobos S."/>
            <person name="Polanco R."/>
            <person name="Tello M."/>
            <person name="Honda Y."/>
            <person name="Watanabe T."/>
            <person name="Watanabe T."/>
            <person name="Ryu J.S."/>
            <person name="Kubicek C.P."/>
            <person name="Schmoll M."/>
            <person name="Gaskell J."/>
            <person name="Hammel K.E."/>
            <person name="St John F.J."/>
            <person name="Vanden Wymelenberg A."/>
            <person name="Sabat G."/>
            <person name="Splinter BonDurant S."/>
            <person name="Syed K."/>
            <person name="Yadav J.S."/>
            <person name="Doddapaneni H."/>
            <person name="Subramanian V."/>
            <person name="Lavin J.L."/>
            <person name="Oguiza J.A."/>
            <person name="Perez G."/>
            <person name="Pisabarro A.G."/>
            <person name="Ramirez L."/>
            <person name="Santoyo F."/>
            <person name="Master E."/>
            <person name="Coutinho P.M."/>
            <person name="Henrissat B."/>
            <person name="Lombard V."/>
            <person name="Magnuson J.K."/>
            <person name="Kuees U."/>
            <person name="Hori C."/>
            <person name="Igarashi K."/>
            <person name="Samejima M."/>
            <person name="Held B.W."/>
            <person name="Barry K.W."/>
            <person name="LaButti K.M."/>
            <person name="Lapidus A."/>
            <person name="Lindquist E.A."/>
            <person name="Lucas S.M."/>
            <person name="Riley R."/>
            <person name="Salamov A.A."/>
            <person name="Hoffmeister D."/>
            <person name="Schwenk D."/>
            <person name="Hadar Y."/>
            <person name="Yarden O."/>
            <person name="de Vries R.P."/>
            <person name="Wiebenga A."/>
            <person name="Stenlid J."/>
            <person name="Eastwood D."/>
            <person name="Grigoriev I.V."/>
            <person name="Berka R.M."/>
            <person name="Blanchette R.A."/>
            <person name="Kersten P."/>
            <person name="Martinez A.T."/>
            <person name="Vicuna R."/>
            <person name="Cullen D."/>
        </authorList>
    </citation>
    <scope>NUCLEOTIDE SEQUENCE [LARGE SCALE GENOMIC DNA]</scope>
    <source>
        <strain evidence="2 3">B</strain>
    </source>
</reference>
<feature type="region of interest" description="Disordered" evidence="1">
    <location>
        <begin position="1"/>
        <end position="27"/>
    </location>
</feature>
<evidence type="ECO:0000256" key="1">
    <source>
        <dbReference type="SAM" id="MobiDB-lite"/>
    </source>
</evidence>
<dbReference type="Proteomes" id="UP000016930">
    <property type="component" value="Unassembled WGS sequence"/>
</dbReference>
<evidence type="ECO:0000313" key="2">
    <source>
        <dbReference type="EMBL" id="EMD34203.1"/>
    </source>
</evidence>
<dbReference type="InterPro" id="IPR036047">
    <property type="entry name" value="F-box-like_dom_sf"/>
</dbReference>
<keyword evidence="3" id="KW-1185">Reference proteome</keyword>
<organism evidence="2 3">
    <name type="scientific">Ceriporiopsis subvermispora (strain B)</name>
    <name type="common">White-rot fungus</name>
    <name type="synonym">Gelatoporia subvermispora</name>
    <dbReference type="NCBI Taxonomy" id="914234"/>
    <lineage>
        <taxon>Eukaryota</taxon>
        <taxon>Fungi</taxon>
        <taxon>Dikarya</taxon>
        <taxon>Basidiomycota</taxon>
        <taxon>Agaricomycotina</taxon>
        <taxon>Agaricomycetes</taxon>
        <taxon>Polyporales</taxon>
        <taxon>Gelatoporiaceae</taxon>
        <taxon>Gelatoporia</taxon>
    </lineage>
</organism>
<gene>
    <name evidence="2" type="ORF">CERSUDRAFT_125417</name>
</gene>
<dbReference type="EMBL" id="KB445803">
    <property type="protein sequence ID" value="EMD34203.1"/>
    <property type="molecule type" value="Genomic_DNA"/>
</dbReference>
<evidence type="ECO:0000313" key="3">
    <source>
        <dbReference type="Proteomes" id="UP000016930"/>
    </source>
</evidence>
<dbReference type="SUPFAM" id="SSF81383">
    <property type="entry name" value="F-box domain"/>
    <property type="match status" value="1"/>
</dbReference>
<accession>M2QB28</accession>
<name>M2QB28_CERS8</name>